<dbReference type="AlphaFoldDB" id="A0AA97FIE5"/>
<dbReference type="RefSeq" id="WP_317139337.1">
    <property type="nucleotide sequence ID" value="NZ_CP118157.1"/>
</dbReference>
<dbReference type="InterPro" id="IPR013149">
    <property type="entry name" value="ADH-like_C"/>
</dbReference>
<dbReference type="Proteomes" id="UP001305498">
    <property type="component" value="Chromosome"/>
</dbReference>
<evidence type="ECO:0000259" key="6">
    <source>
        <dbReference type="Pfam" id="PF00107"/>
    </source>
</evidence>
<evidence type="ECO:0000256" key="2">
    <source>
        <dbReference type="ARBA" id="ARBA00022723"/>
    </source>
</evidence>
<evidence type="ECO:0000313" key="8">
    <source>
        <dbReference type="EMBL" id="WOF22865.1"/>
    </source>
</evidence>
<evidence type="ECO:0000256" key="3">
    <source>
        <dbReference type="ARBA" id="ARBA00022833"/>
    </source>
</evidence>
<organism evidence="8 9">
    <name type="scientific">Microbacterium betulae</name>
    <dbReference type="NCBI Taxonomy" id="2981139"/>
    <lineage>
        <taxon>Bacteria</taxon>
        <taxon>Bacillati</taxon>
        <taxon>Actinomycetota</taxon>
        <taxon>Actinomycetes</taxon>
        <taxon>Micrococcales</taxon>
        <taxon>Microbacteriaceae</taxon>
        <taxon>Microbacterium</taxon>
    </lineage>
</organism>
<evidence type="ECO:0000256" key="5">
    <source>
        <dbReference type="RuleBase" id="RU361277"/>
    </source>
</evidence>
<protein>
    <submittedName>
        <fullName evidence="8">Alcohol dehydrogenase catalytic domain-containing protein</fullName>
    </submittedName>
</protein>
<gene>
    <name evidence="8" type="ORF">N8K70_15950</name>
</gene>
<dbReference type="InterPro" id="IPR013154">
    <property type="entry name" value="ADH-like_N"/>
</dbReference>
<dbReference type="EMBL" id="CP118157">
    <property type="protein sequence ID" value="WOF22865.1"/>
    <property type="molecule type" value="Genomic_DNA"/>
</dbReference>
<dbReference type="PANTHER" id="PTHR42813:SF2">
    <property type="entry name" value="DEHYDROGENASE, ZINC-CONTAINING, PUTATIVE (AFU_ORTHOLOGUE AFUA_2G02810)-RELATED"/>
    <property type="match status" value="1"/>
</dbReference>
<dbReference type="SUPFAM" id="SSF51735">
    <property type="entry name" value="NAD(P)-binding Rossmann-fold domains"/>
    <property type="match status" value="1"/>
</dbReference>
<dbReference type="InterPro" id="IPR011032">
    <property type="entry name" value="GroES-like_sf"/>
</dbReference>
<name>A0AA97FIE5_9MICO</name>
<keyword evidence="9" id="KW-1185">Reference proteome</keyword>
<feature type="domain" description="Alcohol dehydrogenase-like N-terminal" evidence="7">
    <location>
        <begin position="25"/>
        <end position="133"/>
    </location>
</feature>
<keyword evidence="4" id="KW-0560">Oxidoreductase</keyword>
<reference evidence="8 9" key="1">
    <citation type="submission" date="2023-02" db="EMBL/GenBank/DDBJ databases">
        <title>Microbacterium betulae sp. nov., isolated from birch wood.</title>
        <authorList>
            <person name="Pasciak M."/>
            <person name="Pawlik K.J."/>
            <person name="Martynowski D."/>
            <person name="Laczmanski L."/>
            <person name="Ciekot J."/>
            <person name="Szponar B."/>
            <person name="Wojcik-Fatla A."/>
            <person name="Mackiewicz B."/>
            <person name="Farian E."/>
            <person name="Cholewa G."/>
            <person name="Cholewa A."/>
            <person name="Dutkiewicz J."/>
        </authorList>
    </citation>
    <scope>NUCLEOTIDE SEQUENCE [LARGE SCALE GENOMIC DNA]</scope>
    <source>
        <strain evidence="8 9">AB</strain>
    </source>
</reference>
<dbReference type="KEGG" id="mbet:N8K70_15950"/>
<keyword evidence="3 5" id="KW-0862">Zinc</keyword>
<feature type="domain" description="Alcohol dehydrogenase-like C-terminal" evidence="6">
    <location>
        <begin position="179"/>
        <end position="290"/>
    </location>
</feature>
<dbReference type="Gene3D" id="3.90.180.10">
    <property type="entry name" value="Medium-chain alcohol dehydrogenases, catalytic domain"/>
    <property type="match status" value="1"/>
</dbReference>
<dbReference type="Gene3D" id="3.40.50.720">
    <property type="entry name" value="NAD(P)-binding Rossmann-like Domain"/>
    <property type="match status" value="1"/>
</dbReference>
<dbReference type="InterPro" id="IPR036291">
    <property type="entry name" value="NAD(P)-bd_dom_sf"/>
</dbReference>
<evidence type="ECO:0000256" key="4">
    <source>
        <dbReference type="ARBA" id="ARBA00023002"/>
    </source>
</evidence>
<evidence type="ECO:0000256" key="1">
    <source>
        <dbReference type="ARBA" id="ARBA00001947"/>
    </source>
</evidence>
<dbReference type="Pfam" id="PF00107">
    <property type="entry name" value="ADH_zinc_N"/>
    <property type="match status" value="1"/>
</dbReference>
<comment type="cofactor">
    <cofactor evidence="1 5">
        <name>Zn(2+)</name>
        <dbReference type="ChEBI" id="CHEBI:29105"/>
    </cofactor>
</comment>
<keyword evidence="2 5" id="KW-0479">Metal-binding</keyword>
<evidence type="ECO:0000313" key="9">
    <source>
        <dbReference type="Proteomes" id="UP001305498"/>
    </source>
</evidence>
<dbReference type="GO" id="GO:0016491">
    <property type="term" value="F:oxidoreductase activity"/>
    <property type="evidence" value="ECO:0007669"/>
    <property type="project" value="UniProtKB-KW"/>
</dbReference>
<sequence>MLSAWFRGTGEIDVREVDDPVIVDPRDVVVDISYAGICGSDLWGYRGLLDRPAGSTGHEFIGRVREVGGAVRSLAPGDGVIAPFMYADGTCVECRRGLQPHCANAGRWGKEVPGAQAERIRVPYAEATLVKLPWEADAIDRELARKLIPLTDVFATGTHGASLAGVGSGDVVAVVGDGAVGISAAIASVRRDAARVILFGEQEARLSVAARYGVETVRVDRDESAAERLRSLNGGALADRVVECVGLEAAFDSALGLVRPGGSMGFVGVPHGVDRLPPMRVFDNQTTLAGGVAPVRRYLWQLVNDTFAGGLDVSPLVDRTLPLSDVAAGYEAMSSGEALKVMLTVS</sequence>
<dbReference type="PROSITE" id="PS00059">
    <property type="entry name" value="ADH_ZINC"/>
    <property type="match status" value="1"/>
</dbReference>
<dbReference type="PANTHER" id="PTHR42813">
    <property type="entry name" value="ZINC-TYPE ALCOHOL DEHYDROGENASE-LIKE"/>
    <property type="match status" value="1"/>
</dbReference>
<comment type="similarity">
    <text evidence="5">Belongs to the zinc-containing alcohol dehydrogenase family.</text>
</comment>
<proteinExistence type="inferred from homology"/>
<dbReference type="InterPro" id="IPR002328">
    <property type="entry name" value="ADH_Zn_CS"/>
</dbReference>
<accession>A0AA97FIE5</accession>
<dbReference type="GO" id="GO:0008270">
    <property type="term" value="F:zinc ion binding"/>
    <property type="evidence" value="ECO:0007669"/>
    <property type="project" value="InterPro"/>
</dbReference>
<dbReference type="SUPFAM" id="SSF50129">
    <property type="entry name" value="GroES-like"/>
    <property type="match status" value="1"/>
</dbReference>
<dbReference type="Pfam" id="PF08240">
    <property type="entry name" value="ADH_N"/>
    <property type="match status" value="1"/>
</dbReference>
<evidence type="ECO:0000259" key="7">
    <source>
        <dbReference type="Pfam" id="PF08240"/>
    </source>
</evidence>